<dbReference type="Proteomes" id="UP000182703">
    <property type="component" value="Chromosome"/>
</dbReference>
<keyword evidence="5 8" id="KW-0732">Signal</keyword>
<dbReference type="EMBL" id="CP018095">
    <property type="protein sequence ID" value="APF37829.1"/>
    <property type="molecule type" value="Genomic_DNA"/>
</dbReference>
<evidence type="ECO:0000256" key="1">
    <source>
        <dbReference type="ARBA" id="ARBA00004571"/>
    </source>
</evidence>
<keyword evidence="4" id="KW-0812">Transmembrane</keyword>
<reference evidence="9 10" key="1">
    <citation type="submission" date="2016-11" db="EMBL/GenBank/DDBJ databases">
        <title>Complete genome sequence of the aerobically denitrifying bacterium Chelatococcus daeguensis TAD1.</title>
        <authorList>
            <person name="Yang Y."/>
            <person name="Huang S."/>
            <person name="Lin E."/>
        </authorList>
    </citation>
    <scope>NUCLEOTIDE SEQUENCE [LARGE SCALE GENOMIC DNA]</scope>
    <source>
        <strain evidence="9 10">TAD1</strain>
    </source>
</reference>
<feature type="signal peptide" evidence="8">
    <location>
        <begin position="1"/>
        <end position="27"/>
    </location>
</feature>
<dbReference type="InterPro" id="IPR005017">
    <property type="entry name" value="OMPP1/FadL/TodX"/>
</dbReference>
<gene>
    <name evidence="9" type="ORF">BOQ54_11215</name>
</gene>
<feature type="chain" id="PRO_5042095426" evidence="8">
    <location>
        <begin position="28"/>
        <end position="435"/>
    </location>
</feature>
<dbReference type="PANTHER" id="PTHR35093:SF3">
    <property type="entry name" value="LONG-CHAIN FATTY ACID TRANSPORT PROTEIN"/>
    <property type="match status" value="1"/>
</dbReference>
<comment type="similarity">
    <text evidence="2">Belongs to the OmpP1/FadL family.</text>
</comment>
<dbReference type="RefSeq" id="WP_071923940.1">
    <property type="nucleotide sequence ID" value="NZ_CP018095.1"/>
</dbReference>
<evidence type="ECO:0000256" key="3">
    <source>
        <dbReference type="ARBA" id="ARBA00022452"/>
    </source>
</evidence>
<dbReference type="PANTHER" id="PTHR35093">
    <property type="entry name" value="OUTER MEMBRANE PROTEIN NMB0088-RELATED"/>
    <property type="match status" value="1"/>
</dbReference>
<sequence>MRDSRKFLTWTAICSVSLIVAMADAQAGSFAIREQSATGQGMSFSGVAAGSAGLSSMFWNPATITMSPGFRFEGHASVIFPEAKINPDLPTLGLVGALGGTPVGSGNIGQTAVVPASYASYQVNDRLWLGVSINSPYGFITKPDQNWAGQTYGRSSKAFSINVTPTIGYRVTDWLSIGVGLQVQYLDVTLKRALGLSPLAPAAILEGDAYGVGYTLGLTLTPFEGTEIGLGFRSSIRHQLEGNLHVGPATIVPVKANVNLPEVLTFGVAQRLSPQWKVMAGVEWTNWSRLNIVPVTSAISGTAVTALPFSYRDGWFASVGAEYQVNDQLALRAGLGYEWSPITDRTRDVRIPDNDRLWASIGATYQWNDQLSFDVGYTHIFVRDTDIRLVPGNPQFAALPFVAETKPSVDIVSVALKYRWDEPAKPIPAPIVRKY</sequence>
<protein>
    <submittedName>
        <fullName evidence="9">Aromatic hydrocarbon degradation protein</fullName>
    </submittedName>
</protein>
<dbReference type="SUPFAM" id="SSF56935">
    <property type="entry name" value="Porins"/>
    <property type="match status" value="1"/>
</dbReference>
<dbReference type="GO" id="GO:0015483">
    <property type="term" value="F:long-chain fatty acid transporting porin activity"/>
    <property type="evidence" value="ECO:0007669"/>
    <property type="project" value="TreeGrafter"/>
</dbReference>
<keyword evidence="3" id="KW-1134">Transmembrane beta strand</keyword>
<keyword evidence="7" id="KW-0998">Cell outer membrane</keyword>
<keyword evidence="6" id="KW-0472">Membrane</keyword>
<dbReference type="Pfam" id="PF03349">
    <property type="entry name" value="Toluene_X"/>
    <property type="match status" value="1"/>
</dbReference>
<accession>A0AAC9JQK6</accession>
<evidence type="ECO:0000256" key="6">
    <source>
        <dbReference type="ARBA" id="ARBA00023136"/>
    </source>
</evidence>
<evidence type="ECO:0000256" key="8">
    <source>
        <dbReference type="SAM" id="SignalP"/>
    </source>
</evidence>
<evidence type="ECO:0000256" key="5">
    <source>
        <dbReference type="ARBA" id="ARBA00022729"/>
    </source>
</evidence>
<proteinExistence type="inferred from homology"/>
<dbReference type="AlphaFoldDB" id="A0AAC9JQK6"/>
<dbReference type="Gene3D" id="2.40.160.60">
    <property type="entry name" value="Outer membrane protein transport protein (OMPP1/FadL/TodX)"/>
    <property type="match status" value="1"/>
</dbReference>
<evidence type="ECO:0000313" key="10">
    <source>
        <dbReference type="Proteomes" id="UP000182703"/>
    </source>
</evidence>
<dbReference type="GO" id="GO:0009279">
    <property type="term" value="C:cell outer membrane"/>
    <property type="evidence" value="ECO:0007669"/>
    <property type="project" value="UniProtKB-SubCell"/>
</dbReference>
<evidence type="ECO:0000256" key="2">
    <source>
        <dbReference type="ARBA" id="ARBA00008163"/>
    </source>
</evidence>
<evidence type="ECO:0000256" key="4">
    <source>
        <dbReference type="ARBA" id="ARBA00022692"/>
    </source>
</evidence>
<evidence type="ECO:0000313" key="9">
    <source>
        <dbReference type="EMBL" id="APF37829.1"/>
    </source>
</evidence>
<dbReference type="KEGG" id="cdq:BOQ54_11215"/>
<evidence type="ECO:0000256" key="7">
    <source>
        <dbReference type="ARBA" id="ARBA00023237"/>
    </source>
</evidence>
<organism evidence="9 10">
    <name type="scientific">Chelatococcus daeguensis</name>
    <dbReference type="NCBI Taxonomy" id="444444"/>
    <lineage>
        <taxon>Bacteria</taxon>
        <taxon>Pseudomonadati</taxon>
        <taxon>Pseudomonadota</taxon>
        <taxon>Alphaproteobacteria</taxon>
        <taxon>Hyphomicrobiales</taxon>
        <taxon>Chelatococcaceae</taxon>
        <taxon>Chelatococcus</taxon>
    </lineage>
</organism>
<name>A0AAC9JQK6_9HYPH</name>
<comment type="subcellular location">
    <subcellularLocation>
        <location evidence="1">Cell outer membrane</location>
        <topology evidence="1">Multi-pass membrane protein</topology>
    </subcellularLocation>
</comment>
<keyword evidence="10" id="KW-1185">Reference proteome</keyword>